<dbReference type="Gene3D" id="1.20.1260.10">
    <property type="match status" value="1"/>
</dbReference>
<accession>A0A2Z3RZJ1</accession>
<dbReference type="Proteomes" id="UP000246894">
    <property type="component" value="Chromosome"/>
</dbReference>
<keyword evidence="4" id="KW-1185">Reference proteome</keyword>
<feature type="chain" id="PRO_5038359039" description="DUF305 domain-containing protein" evidence="1">
    <location>
        <begin position="21"/>
        <end position="202"/>
    </location>
</feature>
<evidence type="ECO:0000313" key="4">
    <source>
        <dbReference type="Proteomes" id="UP000246894"/>
    </source>
</evidence>
<gene>
    <name evidence="3" type="ORF">AURMO_01371</name>
</gene>
<evidence type="ECO:0000313" key="3">
    <source>
        <dbReference type="EMBL" id="AWR21961.1"/>
    </source>
</evidence>
<dbReference type="Pfam" id="PF03713">
    <property type="entry name" value="DUF305"/>
    <property type="match status" value="1"/>
</dbReference>
<dbReference type="InterPro" id="IPR005183">
    <property type="entry name" value="DUF305_CopM-like"/>
</dbReference>
<protein>
    <recommendedName>
        <fullName evidence="2">DUF305 domain-containing protein</fullName>
    </recommendedName>
</protein>
<dbReference type="InterPro" id="IPR012347">
    <property type="entry name" value="Ferritin-like"/>
</dbReference>
<dbReference type="KEGG" id="aum:AURMO_01371"/>
<proteinExistence type="predicted"/>
<reference evidence="3 4" key="1">
    <citation type="submission" date="2017-10" db="EMBL/GenBank/DDBJ databases">
        <title>Genome of an Actinobacterium that displays light-enhanced growth.</title>
        <authorList>
            <person name="Maresca J.A."/>
            <person name="Hempel P."/>
            <person name="Shevchenko O."/>
            <person name="Miller K.J."/>
            <person name="Hahn M.W."/>
        </authorList>
    </citation>
    <scope>NUCLEOTIDE SEQUENCE [LARGE SCALE GENOMIC DNA]</scope>
    <source>
        <strain evidence="3 4">MWH-Mo1</strain>
    </source>
</reference>
<feature type="signal peptide" evidence="1">
    <location>
        <begin position="1"/>
        <end position="20"/>
    </location>
</feature>
<evidence type="ECO:0000259" key="2">
    <source>
        <dbReference type="Pfam" id="PF03713"/>
    </source>
</evidence>
<dbReference type="PANTHER" id="PTHR36933:SF1">
    <property type="entry name" value="SLL0788 PROTEIN"/>
    <property type="match status" value="1"/>
</dbReference>
<dbReference type="EMBL" id="CP023994">
    <property type="protein sequence ID" value="AWR21961.1"/>
    <property type="molecule type" value="Genomic_DNA"/>
</dbReference>
<name>A0A2Z3RZJ1_9MICO</name>
<dbReference type="PANTHER" id="PTHR36933">
    <property type="entry name" value="SLL0788 PROTEIN"/>
    <property type="match status" value="1"/>
</dbReference>
<dbReference type="PROSITE" id="PS51257">
    <property type="entry name" value="PROKAR_LIPOPROTEIN"/>
    <property type="match status" value="1"/>
</dbReference>
<organism evidence="3 4">
    <name type="scientific">Aurantimicrobium photophilum</name>
    <dbReference type="NCBI Taxonomy" id="1987356"/>
    <lineage>
        <taxon>Bacteria</taxon>
        <taxon>Bacillati</taxon>
        <taxon>Actinomycetota</taxon>
        <taxon>Actinomycetes</taxon>
        <taxon>Micrococcales</taxon>
        <taxon>Microbacteriaceae</taxon>
        <taxon>Aurantimicrobium</taxon>
    </lineage>
</organism>
<evidence type="ECO:0000256" key="1">
    <source>
        <dbReference type="SAM" id="SignalP"/>
    </source>
</evidence>
<dbReference type="RefSeq" id="WP_204163604.1">
    <property type="nucleotide sequence ID" value="NZ_CP023994.1"/>
</dbReference>
<keyword evidence="1" id="KW-0732">Signal</keyword>
<feature type="domain" description="DUF305" evidence="2">
    <location>
        <begin position="55"/>
        <end position="199"/>
    </location>
</feature>
<sequence length="202" mass="21220" precursor="true">MRIRTLALASTALSTALLLAGCSPSGTSDGMAGMDHGSSSSTAPAETSAQFNAADQMFVTMMIPHHEQAIDMADMLLAKDGIDERVIELAQQIKDAQGPEIETMQAWLEDWGVSADDSSMGGMDHGGGMMSEDSMTALESATGAEATRLFLEGMIEHHTGAIEMAQAALDGGENPDVLELAQQVIDGQSAEITTMQEILDSL</sequence>
<dbReference type="AlphaFoldDB" id="A0A2Z3RZJ1"/>